<proteinExistence type="predicted"/>
<keyword evidence="2" id="KW-1185">Reference proteome</keyword>
<dbReference type="EMBL" id="MU393519">
    <property type="protein sequence ID" value="KAI4862737.1"/>
    <property type="molecule type" value="Genomic_DNA"/>
</dbReference>
<dbReference type="Proteomes" id="UP001497700">
    <property type="component" value="Unassembled WGS sequence"/>
</dbReference>
<organism evidence="1 2">
    <name type="scientific">Hypoxylon rubiginosum</name>
    <dbReference type="NCBI Taxonomy" id="110542"/>
    <lineage>
        <taxon>Eukaryota</taxon>
        <taxon>Fungi</taxon>
        <taxon>Dikarya</taxon>
        <taxon>Ascomycota</taxon>
        <taxon>Pezizomycotina</taxon>
        <taxon>Sordariomycetes</taxon>
        <taxon>Xylariomycetidae</taxon>
        <taxon>Xylariales</taxon>
        <taxon>Hypoxylaceae</taxon>
        <taxon>Hypoxylon</taxon>
    </lineage>
</organism>
<evidence type="ECO:0000313" key="1">
    <source>
        <dbReference type="EMBL" id="KAI4862737.1"/>
    </source>
</evidence>
<evidence type="ECO:0000313" key="2">
    <source>
        <dbReference type="Proteomes" id="UP001497700"/>
    </source>
</evidence>
<name>A0ACB9YU59_9PEZI</name>
<accession>A0ACB9YU59</accession>
<sequence>MRSKRLMGILCGINKDGHAEQHEKTTNQMPRRRSGSLQFRQIFDKMTTKLFNFLPEQPRPQDHTRHGAMSQITLDFQHLMMELANPAERSANTKLLEVRHNDSQFYSASQPLEVSGGHRQVPFPEDHFSRNIHIIEKTGLFRAARIAPKGTHLHVHFNSTLLPNFLLDIAKEMPNMYISSPTHTLRSKSDFDNCEIVFTLQDASKVLMGMSEDLELQREELYSVDSKGPNLFHDIYEKGQKMRYQYFRAMWDVERKSRHESQESGVWSMDMECDDWLTSKLIFSKEDVELIFHPKDKLSGTPRQLGAEEEQIRLKKIEEAGWPKDIEVAFHSSPYNDIRKRATRAWEKFNGRTRMMKGLFNYEKAFRAYTRRCLEEFVRDNVQYAEIRPNFMKSNQVLRDSGSGSFNNFGLMELIIEEYENFMKDIGDMAENGQIIENRELDAQGRPIYTDSTSLPRGNGHRPSLSGMKVIYCTPRSFSKALVKDALAECIQMKKKWPQYIAGFDLVGEEAYDKPHPLRFFEEEFKEFQQNCRREQVEIPFLFHCGETPDDIEGNLECALDLQAKRIGHGYALPHKPDIMRQMRANNVCVEACPISNMVLGLVEHMDEHRIYELLAHEVHCALSSDNGTLFGSTLSHDFYEVMVGNQNMNLYGWHQLALWSIDHACLSRVERERMLVEWERRWTEEFIPEVLGGQPSLRLARLDLLAKAEENRRVRVAGSML</sequence>
<gene>
    <name evidence="1" type="ORF">F4820DRAFT_399653</name>
</gene>
<protein>
    <submittedName>
        <fullName evidence="1">Metallo-dependent hydrolase</fullName>
    </submittedName>
</protein>
<comment type="caution">
    <text evidence="1">The sequence shown here is derived from an EMBL/GenBank/DDBJ whole genome shotgun (WGS) entry which is preliminary data.</text>
</comment>
<reference evidence="1 2" key="1">
    <citation type="journal article" date="2022" name="New Phytol.">
        <title>Ecological generalism drives hyperdiversity of secondary metabolite gene clusters in xylarialean endophytes.</title>
        <authorList>
            <person name="Franco M.E.E."/>
            <person name="Wisecaver J.H."/>
            <person name="Arnold A.E."/>
            <person name="Ju Y.M."/>
            <person name="Slot J.C."/>
            <person name="Ahrendt S."/>
            <person name="Moore L.P."/>
            <person name="Eastman K.E."/>
            <person name="Scott K."/>
            <person name="Konkel Z."/>
            <person name="Mondo S.J."/>
            <person name="Kuo A."/>
            <person name="Hayes R.D."/>
            <person name="Haridas S."/>
            <person name="Andreopoulos B."/>
            <person name="Riley R."/>
            <person name="LaButti K."/>
            <person name="Pangilinan J."/>
            <person name="Lipzen A."/>
            <person name="Amirebrahimi M."/>
            <person name="Yan J."/>
            <person name="Adam C."/>
            <person name="Keymanesh K."/>
            <person name="Ng V."/>
            <person name="Louie K."/>
            <person name="Northen T."/>
            <person name="Drula E."/>
            <person name="Henrissat B."/>
            <person name="Hsieh H.M."/>
            <person name="Youens-Clark K."/>
            <person name="Lutzoni F."/>
            <person name="Miadlikowska J."/>
            <person name="Eastwood D.C."/>
            <person name="Hamelin R.C."/>
            <person name="Grigoriev I.V."/>
            <person name="U'Ren J.M."/>
        </authorList>
    </citation>
    <scope>NUCLEOTIDE SEQUENCE [LARGE SCALE GENOMIC DNA]</scope>
    <source>
        <strain evidence="1 2">CBS 119005</strain>
    </source>
</reference>
<keyword evidence="1" id="KW-0378">Hydrolase</keyword>